<dbReference type="Proteomes" id="UP000637578">
    <property type="component" value="Unassembled WGS sequence"/>
</dbReference>
<accession>A0A8J3CGX2</accession>
<name>A0A8J3CGX2_9PSEU</name>
<reference evidence="2" key="2">
    <citation type="submission" date="2020-09" db="EMBL/GenBank/DDBJ databases">
        <authorList>
            <person name="Sun Q."/>
            <person name="Zhou Y."/>
        </authorList>
    </citation>
    <scope>NUCLEOTIDE SEQUENCE</scope>
    <source>
        <strain evidence="2">CGMCC 4.5737</strain>
    </source>
</reference>
<sequence>MVPDPLDRITSASQLLRDTLGDLPVGPPLDVPSLHQAAHALAVLCRAVDALAVRLGDHATAYRSPHRALGTDDGSDPQARLQRTADQLALAAGFLGNATRAADFASHEIGHLDTRRDAGAAGTLPRPQN</sequence>
<organism evidence="2 3">
    <name type="scientific">Longimycelium tulufanense</name>
    <dbReference type="NCBI Taxonomy" id="907463"/>
    <lineage>
        <taxon>Bacteria</taxon>
        <taxon>Bacillati</taxon>
        <taxon>Actinomycetota</taxon>
        <taxon>Actinomycetes</taxon>
        <taxon>Pseudonocardiales</taxon>
        <taxon>Pseudonocardiaceae</taxon>
        <taxon>Longimycelium</taxon>
    </lineage>
</organism>
<proteinExistence type="predicted"/>
<dbReference type="RefSeq" id="WP_229686592.1">
    <property type="nucleotide sequence ID" value="NZ_BMMK01000022.1"/>
</dbReference>
<feature type="compositionally biased region" description="Basic and acidic residues" evidence="1">
    <location>
        <begin position="109"/>
        <end position="118"/>
    </location>
</feature>
<feature type="region of interest" description="Disordered" evidence="1">
    <location>
        <begin position="109"/>
        <end position="129"/>
    </location>
</feature>
<reference evidence="2" key="1">
    <citation type="journal article" date="2014" name="Int. J. Syst. Evol. Microbiol.">
        <title>Complete genome sequence of Corynebacterium casei LMG S-19264T (=DSM 44701T), isolated from a smear-ripened cheese.</title>
        <authorList>
            <consortium name="US DOE Joint Genome Institute (JGI-PGF)"/>
            <person name="Walter F."/>
            <person name="Albersmeier A."/>
            <person name="Kalinowski J."/>
            <person name="Ruckert C."/>
        </authorList>
    </citation>
    <scope>NUCLEOTIDE SEQUENCE</scope>
    <source>
        <strain evidence="2">CGMCC 4.5737</strain>
    </source>
</reference>
<comment type="caution">
    <text evidence="2">The sequence shown here is derived from an EMBL/GenBank/DDBJ whole genome shotgun (WGS) entry which is preliminary data.</text>
</comment>
<dbReference type="EMBL" id="BMMK01000022">
    <property type="protein sequence ID" value="GGM67555.1"/>
    <property type="molecule type" value="Genomic_DNA"/>
</dbReference>
<evidence type="ECO:0000313" key="2">
    <source>
        <dbReference type="EMBL" id="GGM67555.1"/>
    </source>
</evidence>
<keyword evidence="3" id="KW-1185">Reference proteome</keyword>
<evidence type="ECO:0000313" key="3">
    <source>
        <dbReference type="Proteomes" id="UP000637578"/>
    </source>
</evidence>
<evidence type="ECO:0000256" key="1">
    <source>
        <dbReference type="SAM" id="MobiDB-lite"/>
    </source>
</evidence>
<gene>
    <name evidence="2" type="ORF">GCM10012275_42670</name>
</gene>
<dbReference type="AlphaFoldDB" id="A0A8J3CGX2"/>
<protein>
    <submittedName>
        <fullName evidence="2">Uncharacterized protein</fullName>
    </submittedName>
</protein>